<organism evidence="1 2">
    <name type="scientific">Pontivivens ytuae</name>
    <dbReference type="NCBI Taxonomy" id="2789856"/>
    <lineage>
        <taxon>Bacteria</taxon>
        <taxon>Pseudomonadati</taxon>
        <taxon>Pseudomonadota</taxon>
        <taxon>Alphaproteobacteria</taxon>
        <taxon>Rhodobacterales</taxon>
        <taxon>Paracoccaceae</taxon>
        <taxon>Pontivivens</taxon>
    </lineage>
</organism>
<dbReference type="AlphaFoldDB" id="A0A7S9LU34"/>
<dbReference type="SMART" id="SM00028">
    <property type="entry name" value="TPR"/>
    <property type="match status" value="2"/>
</dbReference>
<dbReference type="InterPro" id="IPR011990">
    <property type="entry name" value="TPR-like_helical_dom_sf"/>
</dbReference>
<accession>A0A7S9LU34</accession>
<sequence>MIRVKQAVLATAAVAALAACDRKLDEDALQPVNVIDAANLTDVMLTSADPDAAVEFFRASLVDEPDRVDFQRGYAVSLARANRNDEAAIAFEELDEEGKLEPVDRLSYAQALLRLGEWDRTEAQLSLVPEARDNYRWNLLNALLSDNYGNWDDADRYYAAARGLTSQPTQILNNWGVSKMSRGDLEGAERHFTEAVRFDVRAFEPKNNLAIARGLQGNYALPVISMTEEEKAQIYHNLALVALRQDETDIARGLLEQAVETHPRYFEAAADKLAALQSVVER</sequence>
<dbReference type="EMBL" id="CP064942">
    <property type="protein sequence ID" value="QPH55289.1"/>
    <property type="molecule type" value="Genomic_DNA"/>
</dbReference>
<protein>
    <recommendedName>
        <fullName evidence="3">Tetratricopeptide repeat protein</fullName>
    </recommendedName>
</protein>
<dbReference type="InterPro" id="IPR019734">
    <property type="entry name" value="TPR_rpt"/>
</dbReference>
<dbReference type="Proteomes" id="UP000594800">
    <property type="component" value="Chromosome"/>
</dbReference>
<evidence type="ECO:0008006" key="3">
    <source>
        <dbReference type="Google" id="ProtNLM"/>
    </source>
</evidence>
<evidence type="ECO:0000313" key="2">
    <source>
        <dbReference type="Proteomes" id="UP000594800"/>
    </source>
</evidence>
<keyword evidence="2" id="KW-1185">Reference proteome</keyword>
<dbReference type="SUPFAM" id="SSF48452">
    <property type="entry name" value="TPR-like"/>
    <property type="match status" value="1"/>
</dbReference>
<gene>
    <name evidence="1" type="ORF">I0K15_06000</name>
</gene>
<name>A0A7S9LU34_9RHOB</name>
<dbReference type="KEGG" id="poz:I0K15_06000"/>
<dbReference type="PROSITE" id="PS51257">
    <property type="entry name" value="PROKAR_LIPOPROTEIN"/>
    <property type="match status" value="1"/>
</dbReference>
<reference evidence="1 2" key="1">
    <citation type="submission" date="2020-11" db="EMBL/GenBank/DDBJ databases">
        <title>Description of Pontivivens ytuae sp. nov. isolated from deep sea sediment of Mariana Trench.</title>
        <authorList>
            <person name="Wang Z."/>
            <person name="Sun Q.-L."/>
            <person name="Xu X.-D."/>
            <person name="Tang Y.-Z."/>
            <person name="Zhang J."/>
        </authorList>
    </citation>
    <scope>NUCLEOTIDE SEQUENCE [LARGE SCALE GENOMIC DNA]</scope>
    <source>
        <strain evidence="1 2">MT2928</strain>
    </source>
</reference>
<evidence type="ECO:0000313" key="1">
    <source>
        <dbReference type="EMBL" id="QPH55289.1"/>
    </source>
</evidence>
<dbReference type="Gene3D" id="1.25.40.10">
    <property type="entry name" value="Tetratricopeptide repeat domain"/>
    <property type="match status" value="1"/>
</dbReference>
<proteinExistence type="predicted"/>
<dbReference type="RefSeq" id="WP_196104488.1">
    <property type="nucleotide sequence ID" value="NZ_CP064942.1"/>
</dbReference>